<sequence length="71" mass="7686">MEEGRGSEDGSFFGGLRSFQQLGSVSVRTVAILPKYGRWRKLASKARKFAGFSKEKACSLKMVGCIVVLAG</sequence>
<dbReference type="AlphaFoldDB" id="A0A314Z9M8"/>
<dbReference type="Proteomes" id="UP000250321">
    <property type="component" value="Unassembled WGS sequence"/>
</dbReference>
<evidence type="ECO:0000313" key="2">
    <source>
        <dbReference type="Proteomes" id="UP000250321"/>
    </source>
</evidence>
<comment type="caution">
    <text evidence="1">The sequence shown here is derived from an EMBL/GenBank/DDBJ whole genome shotgun (WGS) entry which is preliminary data.</text>
</comment>
<name>A0A314Z9M8_PRUYE</name>
<reference evidence="1 2" key="1">
    <citation type="submission" date="2018-02" db="EMBL/GenBank/DDBJ databases">
        <title>Draft genome of wild Prunus yedoensis var. nudiflora.</title>
        <authorList>
            <person name="Baek S."/>
            <person name="Kim J.-H."/>
            <person name="Choi K."/>
            <person name="Kim G.-B."/>
            <person name="Cho A."/>
            <person name="Jang H."/>
            <person name="Shin C.-H."/>
            <person name="Yu H.-J."/>
            <person name="Mun J.-H."/>
        </authorList>
    </citation>
    <scope>NUCLEOTIDE SEQUENCE [LARGE SCALE GENOMIC DNA]</scope>
    <source>
        <strain evidence="2">cv. Jeju island</strain>
        <tissue evidence="1">Leaf</tissue>
    </source>
</reference>
<keyword evidence="2" id="KW-1185">Reference proteome</keyword>
<evidence type="ECO:0000313" key="1">
    <source>
        <dbReference type="EMBL" id="PQQ14064.1"/>
    </source>
</evidence>
<proteinExistence type="predicted"/>
<protein>
    <submittedName>
        <fullName evidence="1">Uncharacterized protein</fullName>
    </submittedName>
</protein>
<gene>
    <name evidence="1" type="ORF">Pyn_07941</name>
</gene>
<accession>A0A314Z9M8</accession>
<dbReference type="EMBL" id="PJQY01000275">
    <property type="protein sequence ID" value="PQQ14064.1"/>
    <property type="molecule type" value="Genomic_DNA"/>
</dbReference>
<organism evidence="1 2">
    <name type="scientific">Prunus yedoensis var. nudiflora</name>
    <dbReference type="NCBI Taxonomy" id="2094558"/>
    <lineage>
        <taxon>Eukaryota</taxon>
        <taxon>Viridiplantae</taxon>
        <taxon>Streptophyta</taxon>
        <taxon>Embryophyta</taxon>
        <taxon>Tracheophyta</taxon>
        <taxon>Spermatophyta</taxon>
        <taxon>Magnoliopsida</taxon>
        <taxon>eudicotyledons</taxon>
        <taxon>Gunneridae</taxon>
        <taxon>Pentapetalae</taxon>
        <taxon>rosids</taxon>
        <taxon>fabids</taxon>
        <taxon>Rosales</taxon>
        <taxon>Rosaceae</taxon>
        <taxon>Amygdaloideae</taxon>
        <taxon>Amygdaleae</taxon>
        <taxon>Prunus</taxon>
    </lineage>
</organism>